<dbReference type="GeneID" id="19987475"/>
<dbReference type="Proteomes" id="UP000030678">
    <property type="component" value="Unassembled WGS sequence"/>
</dbReference>
<feature type="region of interest" description="Disordered" evidence="1">
    <location>
        <begin position="1"/>
        <end position="35"/>
    </location>
</feature>
<organism evidence="2 3">
    <name type="scientific">Cladophialophora carrionii CBS 160.54</name>
    <dbReference type="NCBI Taxonomy" id="1279043"/>
    <lineage>
        <taxon>Eukaryota</taxon>
        <taxon>Fungi</taxon>
        <taxon>Dikarya</taxon>
        <taxon>Ascomycota</taxon>
        <taxon>Pezizomycotina</taxon>
        <taxon>Eurotiomycetes</taxon>
        <taxon>Chaetothyriomycetidae</taxon>
        <taxon>Chaetothyriales</taxon>
        <taxon>Herpotrichiellaceae</taxon>
        <taxon>Cladophialophora</taxon>
    </lineage>
</organism>
<name>V9D1V7_9EURO</name>
<dbReference type="HOGENOM" id="CLU_2084601_0_0_1"/>
<dbReference type="EMBL" id="KB822709">
    <property type="protein sequence ID" value="ETI19967.1"/>
    <property type="molecule type" value="Genomic_DNA"/>
</dbReference>
<dbReference type="VEuPathDB" id="FungiDB:G647_08982"/>
<evidence type="ECO:0000313" key="2">
    <source>
        <dbReference type="EMBL" id="ETI19967.1"/>
    </source>
</evidence>
<sequence length="117" mass="12858">MQETDSDGSEFGSEKLHPFLASTAHGNYQPKPYDDALIRGKRQGLTSSQIKQRLNLEPATSTLKNPWRLLLQWGIVDAVPTLIGKNFYPPPAKAPVSTHSSRDASKQTAKDVSDVPD</sequence>
<dbReference type="RefSeq" id="XP_008731509.1">
    <property type="nucleotide sequence ID" value="XM_008733287.1"/>
</dbReference>
<protein>
    <submittedName>
        <fullName evidence="2">Uncharacterized protein</fullName>
    </submittedName>
</protein>
<dbReference type="AlphaFoldDB" id="V9D1V7"/>
<evidence type="ECO:0000313" key="3">
    <source>
        <dbReference type="Proteomes" id="UP000030678"/>
    </source>
</evidence>
<proteinExistence type="predicted"/>
<feature type="region of interest" description="Disordered" evidence="1">
    <location>
        <begin position="87"/>
        <end position="117"/>
    </location>
</feature>
<reference evidence="2 3" key="1">
    <citation type="submission" date="2013-03" db="EMBL/GenBank/DDBJ databases">
        <title>The Genome Sequence of Cladophialophora carrionii CBS 160.54.</title>
        <authorList>
            <consortium name="The Broad Institute Genomics Platform"/>
            <person name="Cuomo C."/>
            <person name="de Hoog S."/>
            <person name="Gorbushina A."/>
            <person name="Walker B."/>
            <person name="Young S.K."/>
            <person name="Zeng Q."/>
            <person name="Gargeya S."/>
            <person name="Fitzgerald M."/>
            <person name="Haas B."/>
            <person name="Abouelleil A."/>
            <person name="Allen A.W."/>
            <person name="Alvarado L."/>
            <person name="Arachchi H.M."/>
            <person name="Berlin A.M."/>
            <person name="Chapman S.B."/>
            <person name="Gainer-Dewar J."/>
            <person name="Goldberg J."/>
            <person name="Griggs A."/>
            <person name="Gujja S."/>
            <person name="Hansen M."/>
            <person name="Howarth C."/>
            <person name="Imamovic A."/>
            <person name="Ireland A."/>
            <person name="Larimer J."/>
            <person name="McCowan C."/>
            <person name="Murphy C."/>
            <person name="Pearson M."/>
            <person name="Poon T.W."/>
            <person name="Priest M."/>
            <person name="Roberts A."/>
            <person name="Saif S."/>
            <person name="Shea T."/>
            <person name="Sisk P."/>
            <person name="Sykes S."/>
            <person name="Wortman J."/>
            <person name="Nusbaum C."/>
            <person name="Birren B."/>
        </authorList>
    </citation>
    <scope>NUCLEOTIDE SEQUENCE [LARGE SCALE GENOMIC DNA]</scope>
    <source>
        <strain evidence="2 3">CBS 160.54</strain>
    </source>
</reference>
<feature type="compositionally biased region" description="Basic and acidic residues" evidence="1">
    <location>
        <begin position="100"/>
        <end position="117"/>
    </location>
</feature>
<gene>
    <name evidence="2" type="ORF">G647_08982</name>
</gene>
<accession>V9D1V7</accession>
<evidence type="ECO:0000256" key="1">
    <source>
        <dbReference type="SAM" id="MobiDB-lite"/>
    </source>
</evidence>